<dbReference type="Pfam" id="PF01352">
    <property type="entry name" value="KRAB"/>
    <property type="match status" value="1"/>
</dbReference>
<dbReference type="CDD" id="cd07765">
    <property type="entry name" value="KRAB_A-box"/>
    <property type="match status" value="1"/>
</dbReference>
<dbReference type="PANTHER" id="PTHR23232:SF140">
    <property type="entry name" value="ZFP92 ZINC FINGER PROTEIN"/>
    <property type="match status" value="1"/>
</dbReference>
<evidence type="ECO:0000313" key="3">
    <source>
        <dbReference type="EMBL" id="VCW90769.1"/>
    </source>
</evidence>
<name>A0A9X9LTD1_GULGU</name>
<dbReference type="Proteomes" id="UP000269945">
    <property type="component" value="Unassembled WGS sequence"/>
</dbReference>
<protein>
    <recommendedName>
        <fullName evidence="2">KRAB domain-containing protein</fullName>
    </recommendedName>
</protein>
<dbReference type="SUPFAM" id="SSF109640">
    <property type="entry name" value="KRAB domain (Kruppel-associated box)"/>
    <property type="match status" value="1"/>
</dbReference>
<dbReference type="GO" id="GO:0006355">
    <property type="term" value="P:regulation of DNA-templated transcription"/>
    <property type="evidence" value="ECO:0007669"/>
    <property type="project" value="InterPro"/>
</dbReference>
<feature type="domain" description="KRAB" evidence="2">
    <location>
        <begin position="14"/>
        <end position="85"/>
    </location>
</feature>
<feature type="region of interest" description="Disordered" evidence="1">
    <location>
        <begin position="77"/>
        <end position="115"/>
    </location>
</feature>
<dbReference type="AlphaFoldDB" id="A0A9X9LTD1"/>
<organism evidence="3 4">
    <name type="scientific">Gulo gulo</name>
    <name type="common">Wolverine</name>
    <name type="synonym">Gluton</name>
    <dbReference type="NCBI Taxonomy" id="48420"/>
    <lineage>
        <taxon>Eukaryota</taxon>
        <taxon>Metazoa</taxon>
        <taxon>Chordata</taxon>
        <taxon>Craniata</taxon>
        <taxon>Vertebrata</taxon>
        <taxon>Euteleostomi</taxon>
        <taxon>Mammalia</taxon>
        <taxon>Eutheria</taxon>
        <taxon>Laurasiatheria</taxon>
        <taxon>Carnivora</taxon>
        <taxon>Caniformia</taxon>
        <taxon>Musteloidea</taxon>
        <taxon>Mustelidae</taxon>
        <taxon>Guloninae</taxon>
        <taxon>Gulo</taxon>
    </lineage>
</organism>
<dbReference type="InterPro" id="IPR001909">
    <property type="entry name" value="KRAB"/>
</dbReference>
<dbReference type="PANTHER" id="PTHR23232">
    <property type="entry name" value="KRAB DOMAIN C2H2 ZINC FINGER"/>
    <property type="match status" value="1"/>
</dbReference>
<dbReference type="EMBL" id="CYRY02016356">
    <property type="protein sequence ID" value="VCW90769.1"/>
    <property type="molecule type" value="Genomic_DNA"/>
</dbReference>
<evidence type="ECO:0000256" key="1">
    <source>
        <dbReference type="SAM" id="MobiDB-lite"/>
    </source>
</evidence>
<proteinExistence type="predicted"/>
<accession>A0A9X9LTD1</accession>
<keyword evidence="4" id="KW-1185">Reference proteome</keyword>
<evidence type="ECO:0000313" key="4">
    <source>
        <dbReference type="Proteomes" id="UP000269945"/>
    </source>
</evidence>
<gene>
    <name evidence="3" type="ORF">BN2614_LOCUS5</name>
</gene>
<feature type="compositionally biased region" description="Basic and acidic residues" evidence="1">
    <location>
        <begin position="85"/>
        <end position="104"/>
    </location>
</feature>
<dbReference type="InterPro" id="IPR036051">
    <property type="entry name" value="KRAB_dom_sf"/>
</dbReference>
<evidence type="ECO:0000259" key="2">
    <source>
        <dbReference type="PROSITE" id="PS50805"/>
    </source>
</evidence>
<sequence length="115" mass="13215">MAAVLLKARPKVPVSFEDVSVCFTKTEWKLLDVQQRILYKTVMLENYHHLVSLGFLSTKPHLVSWLEQGEGPWATDIWRSTSTGDADRRRDTDRDVGFRTEAWPRRTPGARSSGR</sequence>
<comment type="caution">
    <text evidence="3">The sequence shown here is derived from an EMBL/GenBank/DDBJ whole genome shotgun (WGS) entry which is preliminary data.</text>
</comment>
<dbReference type="SMART" id="SM00349">
    <property type="entry name" value="KRAB"/>
    <property type="match status" value="1"/>
</dbReference>
<reference evidence="3 4" key="1">
    <citation type="submission" date="2018-10" db="EMBL/GenBank/DDBJ databases">
        <authorList>
            <person name="Ekblom R."/>
            <person name="Jareborg N."/>
        </authorList>
    </citation>
    <scope>NUCLEOTIDE SEQUENCE [LARGE SCALE GENOMIC DNA]</scope>
    <source>
        <tissue evidence="3">Muscle</tissue>
    </source>
</reference>
<dbReference type="PROSITE" id="PS50805">
    <property type="entry name" value="KRAB"/>
    <property type="match status" value="1"/>
</dbReference>
<dbReference type="Gene3D" id="6.10.140.140">
    <property type="match status" value="1"/>
</dbReference>
<dbReference type="InterPro" id="IPR050169">
    <property type="entry name" value="Krueppel_C2H2_ZnF"/>
</dbReference>